<comment type="caution">
    <text evidence="2">The sequence shown here is derived from an EMBL/GenBank/DDBJ whole genome shotgun (WGS) entry which is preliminary data.</text>
</comment>
<evidence type="ECO:0000313" key="2">
    <source>
        <dbReference type="EMBL" id="MBC5615926.1"/>
    </source>
</evidence>
<keyword evidence="3" id="KW-1185">Reference proteome</keyword>
<sequence length="211" mass="23934">MKNRRYCLLGLLGIGLWASGCNRAKPLPSDYFGGEFVCYDDTARFFDCATGRTYLLDRSGAYPEVIANYEQMRPAPHERVHMFCHAEIRQEADSSNGPVRMVVREPFGFDRATHCDPNGLIAGMYRSNAGGGEGNRMLHLRGDYTYTVVRFTETTEQREDGRWGLSSESELVLNPQEAGRPQRRFEILFEPETLVANDGLGQLTYQKVYLD</sequence>
<dbReference type="Gene3D" id="2.40.50.540">
    <property type="match status" value="1"/>
</dbReference>
<dbReference type="PROSITE" id="PS51257">
    <property type="entry name" value="PROKAR_LIPOPROTEIN"/>
    <property type="match status" value="1"/>
</dbReference>
<dbReference type="Proteomes" id="UP000636891">
    <property type="component" value="Unassembled WGS sequence"/>
</dbReference>
<dbReference type="EMBL" id="JACOOK010000001">
    <property type="protein sequence ID" value="MBC5615926.1"/>
    <property type="molecule type" value="Genomic_DNA"/>
</dbReference>
<feature type="domain" description="NlpE C-terminal OB" evidence="1">
    <location>
        <begin position="31"/>
        <end position="115"/>
    </location>
</feature>
<evidence type="ECO:0000313" key="3">
    <source>
        <dbReference type="Proteomes" id="UP000636891"/>
    </source>
</evidence>
<evidence type="ECO:0000259" key="1">
    <source>
        <dbReference type="Pfam" id="PF17185"/>
    </source>
</evidence>
<reference evidence="2 3" key="1">
    <citation type="submission" date="2020-08" db="EMBL/GenBank/DDBJ databases">
        <title>Genome public.</title>
        <authorList>
            <person name="Liu C."/>
            <person name="Sun Q."/>
        </authorList>
    </citation>
    <scope>NUCLEOTIDE SEQUENCE [LARGE SCALE GENOMIC DNA]</scope>
    <source>
        <strain evidence="2 3">New-7</strain>
    </source>
</reference>
<organism evidence="2 3">
    <name type="scientific">Alistipes hominis</name>
    <dbReference type="NCBI Taxonomy" id="2763015"/>
    <lineage>
        <taxon>Bacteria</taxon>
        <taxon>Pseudomonadati</taxon>
        <taxon>Bacteroidota</taxon>
        <taxon>Bacteroidia</taxon>
        <taxon>Bacteroidales</taxon>
        <taxon>Rikenellaceae</taxon>
        <taxon>Alistipes</taxon>
    </lineage>
</organism>
<proteinExistence type="predicted"/>
<dbReference type="RefSeq" id="WP_118656422.1">
    <property type="nucleotide sequence ID" value="NZ_JACOOK010000001.1"/>
</dbReference>
<dbReference type="InterPro" id="IPR038139">
    <property type="entry name" value="NlpE_C_sf"/>
</dbReference>
<name>A0ABR7CJU7_9BACT</name>
<accession>A0ABR7CJU7</accession>
<gene>
    <name evidence="2" type="ORF">H8S08_02685</name>
</gene>
<dbReference type="Pfam" id="PF17185">
    <property type="entry name" value="NlpE_C"/>
    <property type="match status" value="1"/>
</dbReference>
<protein>
    <recommendedName>
        <fullName evidence="1">NlpE C-terminal OB domain-containing protein</fullName>
    </recommendedName>
</protein>
<dbReference type="InterPro" id="IPR033450">
    <property type="entry name" value="NlpE_C"/>
</dbReference>